<dbReference type="RefSeq" id="WP_157174731.1">
    <property type="nucleotide sequence ID" value="NZ_BMJP01000002.1"/>
</dbReference>
<accession>A0A7W9BT49</accession>
<protein>
    <submittedName>
        <fullName evidence="1">Uncharacterized protein</fullName>
    </submittedName>
</protein>
<comment type="caution">
    <text evidence="1">The sequence shown here is derived from an EMBL/GenBank/DDBJ whole genome shotgun (WGS) entry which is preliminary data.</text>
</comment>
<reference evidence="1 2" key="1">
    <citation type="submission" date="2020-08" db="EMBL/GenBank/DDBJ databases">
        <title>Genomic Encyclopedia of Type Strains, Phase IV (KMG-IV): sequencing the most valuable type-strain genomes for metagenomic binning, comparative biology and taxonomic classification.</title>
        <authorList>
            <person name="Goeker M."/>
        </authorList>
    </citation>
    <scope>NUCLEOTIDE SEQUENCE [LARGE SCALE GENOMIC DNA]</scope>
    <source>
        <strain evidence="1 2">DSM 103336</strain>
    </source>
</reference>
<name>A0A7W9BT49_9SPHN</name>
<gene>
    <name evidence="1" type="ORF">FHS99_001606</name>
</gene>
<dbReference type="EMBL" id="JACIJR010000003">
    <property type="protein sequence ID" value="MBB5729128.1"/>
    <property type="molecule type" value="Genomic_DNA"/>
</dbReference>
<dbReference type="OrthoDB" id="7596907at2"/>
<evidence type="ECO:0000313" key="1">
    <source>
        <dbReference type="EMBL" id="MBB5729128.1"/>
    </source>
</evidence>
<evidence type="ECO:0000313" key="2">
    <source>
        <dbReference type="Proteomes" id="UP000546701"/>
    </source>
</evidence>
<sequence length="148" mass="15773">MAAKKIQTEIKYLIDTYGLRAALTTTQNSVRSAVINAIESGEMLIIKSVSKELKENDPEVYAEMQAISYKKYASIDLGANKAAAAMVEAHGGSKLFGVTPPLDRFRALAVARLHKLVLVSDGKALKDCQSVAVKCHLPAGCVIGIAAV</sequence>
<organism evidence="1 2">
    <name type="scientific">Sphingomonas prati</name>
    <dbReference type="NCBI Taxonomy" id="1843237"/>
    <lineage>
        <taxon>Bacteria</taxon>
        <taxon>Pseudomonadati</taxon>
        <taxon>Pseudomonadota</taxon>
        <taxon>Alphaproteobacteria</taxon>
        <taxon>Sphingomonadales</taxon>
        <taxon>Sphingomonadaceae</taxon>
        <taxon>Sphingomonas</taxon>
    </lineage>
</organism>
<dbReference type="Proteomes" id="UP000546701">
    <property type="component" value="Unassembled WGS sequence"/>
</dbReference>
<dbReference type="AlphaFoldDB" id="A0A7W9BT49"/>
<keyword evidence="2" id="KW-1185">Reference proteome</keyword>
<proteinExistence type="predicted"/>